<dbReference type="Proteomes" id="UP000024635">
    <property type="component" value="Unassembled WGS sequence"/>
</dbReference>
<feature type="compositionally biased region" description="Low complexity" evidence="5">
    <location>
        <begin position="921"/>
        <end position="940"/>
    </location>
</feature>
<evidence type="ECO:0000313" key="7">
    <source>
        <dbReference type="Proteomes" id="UP000024635"/>
    </source>
</evidence>
<proteinExistence type="inferred from homology"/>
<dbReference type="InterPro" id="IPR004294">
    <property type="entry name" value="Carotenoid_Oase"/>
</dbReference>
<feature type="region of interest" description="Disordered" evidence="5">
    <location>
        <begin position="921"/>
        <end position="941"/>
    </location>
</feature>
<dbReference type="GO" id="GO:0003834">
    <property type="term" value="F:beta-carotene 15,15'-dioxygenase activity"/>
    <property type="evidence" value="ECO:0007669"/>
    <property type="project" value="TreeGrafter"/>
</dbReference>
<organism evidence="6 7">
    <name type="scientific">Ancylostoma ceylanicum</name>
    <dbReference type="NCBI Taxonomy" id="53326"/>
    <lineage>
        <taxon>Eukaryota</taxon>
        <taxon>Metazoa</taxon>
        <taxon>Ecdysozoa</taxon>
        <taxon>Nematoda</taxon>
        <taxon>Chromadorea</taxon>
        <taxon>Rhabditida</taxon>
        <taxon>Rhabditina</taxon>
        <taxon>Rhabditomorpha</taxon>
        <taxon>Strongyloidea</taxon>
        <taxon>Ancylostomatidae</taxon>
        <taxon>Ancylostomatinae</taxon>
        <taxon>Ancylostoma</taxon>
    </lineage>
</organism>
<comment type="cofactor">
    <cofactor evidence="4">
        <name>Fe(2+)</name>
        <dbReference type="ChEBI" id="CHEBI:29033"/>
    </cofactor>
    <text evidence="4">Binds 1 Fe(2+) ion per subunit.</text>
</comment>
<feature type="binding site" evidence="4">
    <location>
        <position position="828"/>
    </location>
    <ligand>
        <name>Fe cation</name>
        <dbReference type="ChEBI" id="CHEBI:24875"/>
        <note>catalytic</note>
    </ligand>
</feature>
<accession>A0A016W5Q9</accession>
<evidence type="ECO:0000256" key="5">
    <source>
        <dbReference type="SAM" id="MobiDB-lite"/>
    </source>
</evidence>
<sequence length="1089" mass="122309">MLTISVRNGRLEGREDLAQIVGRSANNALATGTAKAYATMRRRFAEFASSFKNVDSNFGKYRDLSIAQLIHTGQIKSIPMSTAALNFYYCRLTDGDAEVQKLLTDSSKRNVPPIVHRTKATQEDVIDVVNWALDANTESALTHARIVLLSFLAFLRISEAAGIRKMHILNKGNETWWLHIPRFKTDECGAGAAIAFKVQRRDKILGHRLMQTLSAQKRDQLVRIVCTREKQRALCSNVGGNPFSRTEESPPRAFGHSLPPQPSSEPSLTTDQLLEEQLHLAPARFFCELKMIAPALLLLPTILCQSFRNVHLGFPDAWDGDKYRELYCPSKNIPKFLDGFFLCQLSASYGKSSAPPGNKLTHMIDAIGAVGAFHISNGQVVFSSQYYPSQPYKIWEFYDRNITKSGVPWAGWSDYNLTAMSRWEQIPPNPDSARFHPNLDFWRVGNRILAGTEAPYWIGYEFDVRTLSKFKLFKFTEENDVFSTPRPTMIPISMAIHERNDPDGTIWGSFSAMNFEEQRFFQGVFTVDSKGVRRVVGLYDYGVWDPKACGKNDEYIGDKTLLPGYIHSITSTETYVVIPITSLLINPCKFKEPPLSNARSSIQKGGLWGMDFYDMVPLRFLIFNKKTKQFAMEQPLEVFPSMFITHQLNAYDSPDGNIVADMVVYDSHDPYVKYFYVDFLTSQLYPSTARILRFTLDPKQQRVMYNYLLPQETIAADFPQINHKFEQKPYQWAYIVEHPFASENRIIKINVDEPAGSRNQKYNADANVVLHEPWFVAKPDARKEDDGVLLVRALDVHENKALLLVIDAGTMKEIGRAFVPISIPFGFHNRFFSKQDLGLPEGFAVGPGNSQFRPAEKKQGFVQLPLRKFTSVLPSTTARTESSPTPSTTRTTRMSSTTTHIPVTTTTRGIPVTVTTQAWSPTTTLPTTTTTAPTTPFTTPKIPRWWPLAATTFESPWWQRVQQGESTATPVFSIPRNIVGKPELSSNSVTFTNKTSTSTADDIYAETLTTLCSWIPKVFAGISSDNCLQQGKKAAKWMAPLASSYAERFRIGKASRALPPTDTAVTPVLRAHRSSTSGQDLLGRPAPAL</sequence>
<feature type="binding site" evidence="4">
    <location>
        <position position="567"/>
    </location>
    <ligand>
        <name>Fe cation</name>
        <dbReference type="ChEBI" id="CHEBI:24875"/>
        <note>catalytic</note>
    </ligand>
</feature>
<dbReference type="STRING" id="53326.A0A016W5Q9"/>
<comment type="caution">
    <text evidence="6">The sequence shown here is derived from an EMBL/GenBank/DDBJ whole genome shotgun (WGS) entry which is preliminary data.</text>
</comment>
<evidence type="ECO:0000256" key="3">
    <source>
        <dbReference type="ARBA" id="ARBA00023004"/>
    </source>
</evidence>
<dbReference type="GO" id="GO:0003677">
    <property type="term" value="F:DNA binding"/>
    <property type="evidence" value="ECO:0007669"/>
    <property type="project" value="InterPro"/>
</dbReference>
<protein>
    <recommendedName>
        <fullName evidence="8">Retinal pigment epithelial membrane protein</fullName>
    </recommendedName>
</protein>
<keyword evidence="3 4" id="KW-0408">Iron</keyword>
<feature type="binding site" evidence="4">
    <location>
        <position position="497"/>
    </location>
    <ligand>
        <name>Fe cation</name>
        <dbReference type="ChEBI" id="CHEBI:24875"/>
        <note>catalytic</note>
    </ligand>
</feature>
<dbReference type="OrthoDB" id="1069523at2759"/>
<feature type="region of interest" description="Disordered" evidence="5">
    <location>
        <begin position="874"/>
        <end position="897"/>
    </location>
</feature>
<dbReference type="GO" id="GO:0010436">
    <property type="term" value="F:carotenoid dioxygenase activity"/>
    <property type="evidence" value="ECO:0007669"/>
    <property type="project" value="TreeGrafter"/>
</dbReference>
<feature type="binding site" evidence="4">
    <location>
        <position position="646"/>
    </location>
    <ligand>
        <name>Fe cation</name>
        <dbReference type="ChEBI" id="CHEBI:24875"/>
        <note>catalytic</note>
    </ligand>
</feature>
<evidence type="ECO:0000313" key="6">
    <source>
        <dbReference type="EMBL" id="EYC34592.1"/>
    </source>
</evidence>
<name>A0A016W5Q9_9BILA</name>
<keyword evidence="7" id="KW-1185">Reference proteome</keyword>
<reference evidence="7" key="1">
    <citation type="journal article" date="2015" name="Nat. Genet.">
        <title>The genome and transcriptome of the zoonotic hookworm Ancylostoma ceylanicum identify infection-specific gene families.</title>
        <authorList>
            <person name="Schwarz E.M."/>
            <person name="Hu Y."/>
            <person name="Antoshechkin I."/>
            <person name="Miller M.M."/>
            <person name="Sternberg P.W."/>
            <person name="Aroian R.V."/>
        </authorList>
    </citation>
    <scope>NUCLEOTIDE SEQUENCE</scope>
    <source>
        <strain evidence="7">HY135</strain>
    </source>
</reference>
<feature type="region of interest" description="Disordered" evidence="5">
    <location>
        <begin position="239"/>
        <end position="268"/>
    </location>
</feature>
<dbReference type="AlphaFoldDB" id="A0A016W5Q9"/>
<gene>
    <name evidence="6" type="primary">Acey_s0001.g485</name>
    <name evidence="6" type="synonym">Acey-F49E10.2</name>
    <name evidence="6" type="ORF">Y032_0001g485</name>
</gene>
<comment type="similarity">
    <text evidence="1">Belongs to the carotenoid oxygenase family.</text>
</comment>
<dbReference type="PANTHER" id="PTHR10543">
    <property type="entry name" value="BETA-CAROTENE DIOXYGENASE"/>
    <property type="match status" value="1"/>
</dbReference>
<evidence type="ECO:0000256" key="1">
    <source>
        <dbReference type="ARBA" id="ARBA00006787"/>
    </source>
</evidence>
<feature type="region of interest" description="Disordered" evidence="5">
    <location>
        <begin position="1070"/>
        <end position="1089"/>
    </location>
</feature>
<dbReference type="GO" id="GO:0006310">
    <property type="term" value="P:DNA recombination"/>
    <property type="evidence" value="ECO:0007669"/>
    <property type="project" value="InterPro"/>
</dbReference>
<dbReference type="GO" id="GO:0042574">
    <property type="term" value="P:retinal metabolic process"/>
    <property type="evidence" value="ECO:0007669"/>
    <property type="project" value="TreeGrafter"/>
</dbReference>
<keyword evidence="2 4" id="KW-0479">Metal-binding</keyword>
<dbReference type="Pfam" id="PF03055">
    <property type="entry name" value="RPE65"/>
    <property type="match status" value="1"/>
</dbReference>
<dbReference type="EMBL" id="JARK01001337">
    <property type="protein sequence ID" value="EYC34592.1"/>
    <property type="molecule type" value="Genomic_DNA"/>
</dbReference>
<dbReference type="Gene3D" id="1.10.443.10">
    <property type="entry name" value="Intergrase catalytic core"/>
    <property type="match status" value="1"/>
</dbReference>
<evidence type="ECO:0000256" key="2">
    <source>
        <dbReference type="ARBA" id="ARBA00022723"/>
    </source>
</evidence>
<dbReference type="GO" id="GO:0046872">
    <property type="term" value="F:metal ion binding"/>
    <property type="evidence" value="ECO:0007669"/>
    <property type="project" value="UniProtKB-KW"/>
</dbReference>
<dbReference type="PANTHER" id="PTHR10543:SF129">
    <property type="entry name" value="CAROTENOID OXYGENASE"/>
    <property type="match status" value="1"/>
</dbReference>
<evidence type="ECO:0008006" key="8">
    <source>
        <dbReference type="Google" id="ProtNLM"/>
    </source>
</evidence>
<dbReference type="GO" id="GO:0015074">
    <property type="term" value="P:DNA integration"/>
    <property type="evidence" value="ECO:0007669"/>
    <property type="project" value="InterPro"/>
</dbReference>
<dbReference type="InterPro" id="IPR013762">
    <property type="entry name" value="Integrase-like_cat_sf"/>
</dbReference>
<evidence type="ECO:0000256" key="4">
    <source>
        <dbReference type="PIRSR" id="PIRSR604294-1"/>
    </source>
</evidence>
<dbReference type="GO" id="GO:0016121">
    <property type="term" value="P:carotene catabolic process"/>
    <property type="evidence" value="ECO:0007669"/>
    <property type="project" value="TreeGrafter"/>
</dbReference>